<dbReference type="InterPro" id="IPR037066">
    <property type="entry name" value="Plug_dom_sf"/>
</dbReference>
<dbReference type="PANTHER" id="PTHR47234:SF1">
    <property type="entry name" value="TONB-DEPENDENT RECEPTOR"/>
    <property type="match status" value="1"/>
</dbReference>
<evidence type="ECO:0000256" key="5">
    <source>
        <dbReference type="ARBA" id="ARBA00023077"/>
    </source>
</evidence>
<evidence type="ECO:0000256" key="4">
    <source>
        <dbReference type="ARBA" id="ARBA00022692"/>
    </source>
</evidence>
<evidence type="ECO:0000259" key="12">
    <source>
        <dbReference type="Pfam" id="PF07715"/>
    </source>
</evidence>
<organism evidence="13 14">
    <name type="scientific">Ferrimonas sediminum</name>
    <dbReference type="NCBI Taxonomy" id="718193"/>
    <lineage>
        <taxon>Bacteria</taxon>
        <taxon>Pseudomonadati</taxon>
        <taxon>Pseudomonadota</taxon>
        <taxon>Gammaproteobacteria</taxon>
        <taxon>Alteromonadales</taxon>
        <taxon>Ferrimonadaceae</taxon>
        <taxon>Ferrimonas</taxon>
    </lineage>
</organism>
<dbReference type="Pfam" id="PF00593">
    <property type="entry name" value="TonB_dep_Rec_b-barrel"/>
    <property type="match status" value="1"/>
</dbReference>
<evidence type="ECO:0000256" key="3">
    <source>
        <dbReference type="ARBA" id="ARBA00022452"/>
    </source>
</evidence>
<dbReference type="SUPFAM" id="SSF56935">
    <property type="entry name" value="Porins"/>
    <property type="match status" value="1"/>
</dbReference>
<dbReference type="Pfam" id="PF07715">
    <property type="entry name" value="Plug"/>
    <property type="match status" value="1"/>
</dbReference>
<keyword evidence="10" id="KW-0732">Signal</keyword>
<dbReference type="Proteomes" id="UP000199527">
    <property type="component" value="Unassembled WGS sequence"/>
</dbReference>
<dbReference type="InterPro" id="IPR012910">
    <property type="entry name" value="Plug_dom"/>
</dbReference>
<evidence type="ECO:0000313" key="13">
    <source>
        <dbReference type="EMBL" id="SDJ15403.1"/>
    </source>
</evidence>
<keyword evidence="7 8" id="KW-0998">Cell outer membrane</keyword>
<keyword evidence="5 9" id="KW-0798">TonB box</keyword>
<keyword evidence="2 8" id="KW-0813">Transport</keyword>
<evidence type="ECO:0000256" key="1">
    <source>
        <dbReference type="ARBA" id="ARBA00004571"/>
    </source>
</evidence>
<gene>
    <name evidence="13" type="ORF">SAMN04488540_105150</name>
</gene>
<comment type="subcellular location">
    <subcellularLocation>
        <location evidence="1 8">Cell outer membrane</location>
        <topology evidence="1 8">Multi-pass membrane protein</topology>
    </subcellularLocation>
</comment>
<dbReference type="AlphaFoldDB" id="A0A1G8REW6"/>
<reference evidence="14" key="1">
    <citation type="submission" date="2016-10" db="EMBL/GenBank/DDBJ databases">
        <authorList>
            <person name="Varghese N."/>
            <person name="Submissions S."/>
        </authorList>
    </citation>
    <scope>NUCLEOTIDE SEQUENCE [LARGE SCALE GENOMIC DNA]</scope>
    <source>
        <strain evidence="14">DSM 23317</strain>
    </source>
</reference>
<keyword evidence="6 8" id="KW-0472">Membrane</keyword>
<protein>
    <submittedName>
        <fullName evidence="13">Iron complex outermembrane recepter protein</fullName>
    </submittedName>
</protein>
<dbReference type="PANTHER" id="PTHR47234">
    <property type="match status" value="1"/>
</dbReference>
<keyword evidence="3 8" id="KW-1134">Transmembrane beta strand</keyword>
<dbReference type="PROSITE" id="PS52016">
    <property type="entry name" value="TONB_DEPENDENT_REC_3"/>
    <property type="match status" value="1"/>
</dbReference>
<evidence type="ECO:0000256" key="9">
    <source>
        <dbReference type="RuleBase" id="RU003357"/>
    </source>
</evidence>
<feature type="domain" description="TonB-dependent receptor plug" evidence="12">
    <location>
        <begin position="54"/>
        <end position="171"/>
    </location>
</feature>
<evidence type="ECO:0000256" key="8">
    <source>
        <dbReference type="PROSITE-ProRule" id="PRU01360"/>
    </source>
</evidence>
<proteinExistence type="inferred from homology"/>
<dbReference type="InterPro" id="IPR036942">
    <property type="entry name" value="Beta-barrel_TonB_sf"/>
</dbReference>
<evidence type="ECO:0000259" key="11">
    <source>
        <dbReference type="Pfam" id="PF00593"/>
    </source>
</evidence>
<keyword evidence="14" id="KW-1185">Reference proteome</keyword>
<dbReference type="EMBL" id="FNEM01000005">
    <property type="protein sequence ID" value="SDJ15403.1"/>
    <property type="molecule type" value="Genomic_DNA"/>
</dbReference>
<accession>A0A1G8REW6</accession>
<dbReference type="Gene3D" id="2.40.170.20">
    <property type="entry name" value="TonB-dependent receptor, beta-barrel domain"/>
    <property type="match status" value="1"/>
</dbReference>
<feature type="signal peptide" evidence="10">
    <location>
        <begin position="1"/>
        <end position="31"/>
    </location>
</feature>
<evidence type="ECO:0000256" key="2">
    <source>
        <dbReference type="ARBA" id="ARBA00022448"/>
    </source>
</evidence>
<dbReference type="OrthoDB" id="176248at2"/>
<keyword evidence="4 8" id="KW-0812">Transmembrane</keyword>
<dbReference type="GO" id="GO:0009279">
    <property type="term" value="C:cell outer membrane"/>
    <property type="evidence" value="ECO:0007669"/>
    <property type="project" value="UniProtKB-SubCell"/>
</dbReference>
<dbReference type="RefSeq" id="WP_090364717.1">
    <property type="nucleotide sequence ID" value="NZ_FNEM01000005.1"/>
</dbReference>
<dbReference type="Gene3D" id="2.170.130.10">
    <property type="entry name" value="TonB-dependent receptor, plug domain"/>
    <property type="match status" value="1"/>
</dbReference>
<evidence type="ECO:0000256" key="6">
    <source>
        <dbReference type="ARBA" id="ARBA00023136"/>
    </source>
</evidence>
<evidence type="ECO:0000256" key="10">
    <source>
        <dbReference type="SAM" id="SignalP"/>
    </source>
</evidence>
<sequence>MMMQSIVSRAVKGALLGTLATATLVSGVAVAEEEVSQDVERIEVTGSRIKRTDMETASPLVVISSESIEKGGFNSVQDVLDNLSQNSGGSMSQQEVHGFTPAASSVNLRGVGAGRVLTLINGKRVPKYPFAAGGTDNFVDTANMPLGAIERIEILTTGASAIYGSDAMGGVINIILKKDVDETTVKYRFSDTEDGGMQRNNISFLTGTSNDSSNVTFFVEYDDREALKGTDRPEWGTDLIPGNAYAGYSSYGATLYNPDDSVRETLSQEECTDRGLKFRDDGRCGFDRSQMRDFMPEQQRLSTMINFTRELSADHQLYGRMDYTHSEVYTEIEPATFGDNDFMFDVVGDDVIVKSQDFPDMQQTITGAAAAGSTAFGGDFAGAEDGEYYYTRRLLEMGPRRTDFETNNFSFLTGLEGYLTEEIEYDLSWSFARQKVNTVSEGSPTVQGMFDYIVSDGGHSMLEEISAEDAAAMGYQGNKRGESTLSVISFGISGDAWELPAGPISYAAGVEYAREWFFSADDSFTSIGGVLGKGGSSAEGSRKQYAGYAEFAIPVIDELVVTAAGRYDYYDDLSDVGGRFTPQVSFEYRPMDELLLRGLYAETFRAPDMQRLFGDPTRAYSTVIDTPRCEASGDPDSPECQKIDSLPITIGANPDLKEETGTNWNLGVVWDYEGWNLSVDYWSVEIDDLVNDPSAQYILDHADAFADKIERDANGELVQVNTQAINMSSQETSGIDFSASYLLETRNLGDLKFTLDGTFLTKWEEQLTAESDPIDVLGGEDSAPKLRANFTTGWTYDDIGVNLLVKYIDSYHGQNKDNFIDWGIDDEFDVEVDSHVEVNLMGSYNYDAWRFTGGINNLFDAEPEIDQTQSSWPHYNRGYYNVVGREFYLSAEVTF</sequence>
<comment type="similarity">
    <text evidence="8 9">Belongs to the TonB-dependent receptor family.</text>
</comment>
<dbReference type="CDD" id="cd01347">
    <property type="entry name" value="ligand_gated_channel"/>
    <property type="match status" value="1"/>
</dbReference>
<feature type="chain" id="PRO_5011484032" evidence="10">
    <location>
        <begin position="32"/>
        <end position="895"/>
    </location>
</feature>
<evidence type="ECO:0000313" key="14">
    <source>
        <dbReference type="Proteomes" id="UP000199527"/>
    </source>
</evidence>
<dbReference type="InterPro" id="IPR000531">
    <property type="entry name" value="Beta-barrel_TonB"/>
</dbReference>
<dbReference type="InterPro" id="IPR039426">
    <property type="entry name" value="TonB-dep_rcpt-like"/>
</dbReference>
<feature type="domain" description="TonB-dependent receptor-like beta-barrel" evidence="11">
    <location>
        <begin position="379"/>
        <end position="858"/>
    </location>
</feature>
<name>A0A1G8REW6_9GAMM</name>
<evidence type="ECO:0000256" key="7">
    <source>
        <dbReference type="ARBA" id="ARBA00023237"/>
    </source>
</evidence>